<evidence type="ECO:0000259" key="7">
    <source>
        <dbReference type="PROSITE" id="PS50950"/>
    </source>
</evidence>
<dbReference type="PANTHER" id="PTHR31751">
    <property type="entry name" value="SI:CH211-108C17.2-RELATED-RELATED"/>
    <property type="match status" value="1"/>
</dbReference>
<evidence type="ECO:0000256" key="4">
    <source>
        <dbReference type="ARBA" id="ARBA00023125"/>
    </source>
</evidence>
<dbReference type="SUPFAM" id="SSF57716">
    <property type="entry name" value="Glucocorticoid receptor-like (DNA-binding domain)"/>
    <property type="match status" value="1"/>
</dbReference>
<dbReference type="PANTHER" id="PTHR31751:SF42">
    <property type="entry name" value="PROTEIN CBG10204"/>
    <property type="match status" value="1"/>
</dbReference>
<evidence type="ECO:0000313" key="9">
    <source>
        <dbReference type="Proteomes" id="UP000694892"/>
    </source>
</evidence>
<proteinExistence type="predicted"/>
<feature type="region of interest" description="Disordered" evidence="6">
    <location>
        <begin position="759"/>
        <end position="778"/>
    </location>
</feature>
<dbReference type="EMBL" id="CM004480">
    <property type="protein sequence ID" value="OCT67836.1"/>
    <property type="molecule type" value="Genomic_DNA"/>
</dbReference>
<evidence type="ECO:0000256" key="5">
    <source>
        <dbReference type="PROSITE-ProRule" id="PRU00309"/>
    </source>
</evidence>
<evidence type="ECO:0000256" key="3">
    <source>
        <dbReference type="ARBA" id="ARBA00022833"/>
    </source>
</evidence>
<dbReference type="GO" id="GO:0003677">
    <property type="term" value="F:DNA binding"/>
    <property type="evidence" value="ECO:0007669"/>
    <property type="project" value="UniProtKB-UniRule"/>
</dbReference>
<feature type="domain" description="THAP-type" evidence="7">
    <location>
        <begin position="1"/>
        <end position="94"/>
    </location>
</feature>
<evidence type="ECO:0000313" key="8">
    <source>
        <dbReference type="EMBL" id="OCT67836.1"/>
    </source>
</evidence>
<reference evidence="9" key="1">
    <citation type="journal article" date="2016" name="Nature">
        <title>Genome evolution in the allotetraploid frog Xenopus laevis.</title>
        <authorList>
            <person name="Session A.M."/>
            <person name="Uno Y."/>
            <person name="Kwon T."/>
            <person name="Chapman J.A."/>
            <person name="Toyoda A."/>
            <person name="Takahashi S."/>
            <person name="Fukui A."/>
            <person name="Hikosaka A."/>
            <person name="Suzuki A."/>
            <person name="Kondo M."/>
            <person name="van Heeringen S.J."/>
            <person name="Quigley I."/>
            <person name="Heinz S."/>
            <person name="Ogino H."/>
            <person name="Ochi H."/>
            <person name="Hellsten U."/>
            <person name="Lyons J.B."/>
            <person name="Simakov O."/>
            <person name="Putnam N."/>
            <person name="Stites J."/>
            <person name="Kuroki Y."/>
            <person name="Tanaka T."/>
            <person name="Michiue T."/>
            <person name="Watanabe M."/>
            <person name="Bogdanovic O."/>
            <person name="Lister R."/>
            <person name="Georgiou G."/>
            <person name="Paranjpe S.S."/>
            <person name="van Kruijsbergen I."/>
            <person name="Shu S."/>
            <person name="Carlson J."/>
            <person name="Kinoshita T."/>
            <person name="Ohta Y."/>
            <person name="Mawaribuchi S."/>
            <person name="Jenkins J."/>
            <person name="Grimwood J."/>
            <person name="Schmutz J."/>
            <person name="Mitros T."/>
            <person name="Mozaffari S.V."/>
            <person name="Suzuki Y."/>
            <person name="Haramoto Y."/>
            <person name="Yamamoto T.S."/>
            <person name="Takagi C."/>
            <person name="Heald R."/>
            <person name="Miller K."/>
            <person name="Haudenschild C."/>
            <person name="Kitzman J."/>
            <person name="Nakayama T."/>
            <person name="Izutsu Y."/>
            <person name="Robert J."/>
            <person name="Fortriede J."/>
            <person name="Burns K."/>
            <person name="Lotay V."/>
            <person name="Karimi K."/>
            <person name="Yasuoka Y."/>
            <person name="Dichmann D.S."/>
            <person name="Flajnik M.F."/>
            <person name="Houston D.W."/>
            <person name="Shendure J."/>
            <person name="DuPasquier L."/>
            <person name="Vize P.D."/>
            <person name="Zorn A.M."/>
            <person name="Ito M."/>
            <person name="Marcotte E.M."/>
            <person name="Wallingford J.B."/>
            <person name="Ito Y."/>
            <person name="Asashima M."/>
            <person name="Ueno N."/>
            <person name="Matsuda Y."/>
            <person name="Veenstra G.J."/>
            <person name="Fujiyama A."/>
            <person name="Harland R.M."/>
            <person name="Taira M."/>
            <person name="Rokhsar D.S."/>
        </authorList>
    </citation>
    <scope>NUCLEOTIDE SEQUENCE [LARGE SCALE GENOMIC DNA]</scope>
    <source>
        <strain evidence="9">J</strain>
    </source>
</reference>
<keyword evidence="2 5" id="KW-0863">Zinc-finger</keyword>
<dbReference type="Pfam" id="PF05485">
    <property type="entry name" value="THAP"/>
    <property type="match status" value="1"/>
</dbReference>
<dbReference type="InterPro" id="IPR006612">
    <property type="entry name" value="THAP_Znf"/>
</dbReference>
<evidence type="ECO:0000256" key="6">
    <source>
        <dbReference type="SAM" id="MobiDB-lite"/>
    </source>
</evidence>
<evidence type="ECO:0000256" key="2">
    <source>
        <dbReference type="ARBA" id="ARBA00022771"/>
    </source>
</evidence>
<keyword evidence="1" id="KW-0479">Metal-binding</keyword>
<accession>A0A974C843</accession>
<evidence type="ECO:0000256" key="1">
    <source>
        <dbReference type="ARBA" id="ARBA00022723"/>
    </source>
</evidence>
<feature type="compositionally biased region" description="Basic and acidic residues" evidence="6">
    <location>
        <begin position="759"/>
        <end position="771"/>
    </location>
</feature>
<dbReference type="OMA" id="FREYLMA"/>
<dbReference type="SMART" id="SM00980">
    <property type="entry name" value="THAP"/>
    <property type="match status" value="1"/>
</dbReference>
<gene>
    <name evidence="8" type="ORF">XELAEV_18039140mg</name>
</gene>
<dbReference type="Proteomes" id="UP000694892">
    <property type="component" value="Chromosome 8L"/>
</dbReference>
<keyword evidence="4 5" id="KW-0238">DNA-binding</keyword>
<organism evidence="8 9">
    <name type="scientific">Xenopus laevis</name>
    <name type="common">African clawed frog</name>
    <dbReference type="NCBI Taxonomy" id="8355"/>
    <lineage>
        <taxon>Eukaryota</taxon>
        <taxon>Metazoa</taxon>
        <taxon>Chordata</taxon>
        <taxon>Craniata</taxon>
        <taxon>Vertebrata</taxon>
        <taxon>Euteleostomi</taxon>
        <taxon>Amphibia</taxon>
        <taxon>Batrachia</taxon>
        <taxon>Anura</taxon>
        <taxon>Pipoidea</taxon>
        <taxon>Pipidae</taxon>
        <taxon>Xenopodinae</taxon>
        <taxon>Xenopus</taxon>
        <taxon>Xenopus</taxon>
    </lineage>
</organism>
<keyword evidence="3" id="KW-0862">Zinc</keyword>
<protein>
    <recommendedName>
        <fullName evidence="7">THAP-type domain-containing protein</fullName>
    </recommendedName>
</protein>
<dbReference type="AlphaFoldDB" id="A0A974C843"/>
<sequence>MPKCLVKNCPHKTGNKTVYPNVVLHVFPRHLERIKTWLRYTGQSFEDFDGFAQKIFSHQHIDNYRICSEHFSENSYYFKGNRKLLCDDAIPTVLLDNTLKVSESWMTKRPIKVFIKEVQPSTSTSSSQPCQCNCHHNKISTSNQETQTDPTIFNTSQETQIPEVHAFDYADAWTVHKDHSYAGQFTIPDVDHSTPHKGKARKALNLAITPIPLIRKPVPMEDSDDELLPIVTAKEERDEEIRTSSIHRSYRDDLQTTFDNSAVLTAENISQDASYFPDTTPSETSFLIQPEETSAHQSMSFEEKMVDEKKFIVFESCLDNLIRMITCQSSLRCTARIEHITKRFEGTLVKIHGVCFEGHNFPLWQSQPMVKNIAAGNLLLASSIVLSGSSFQKVHDLCNILGLVHFSECTFYRYQRRFVFPVIDLHWMNEKSKVKEKISGKALCVGGDGQSDSPGYSAKYCVYTLIDLTSKNVIDFEVVQVTQCSSSQAMEKLAFETCFNRVLSEKFEVHILATDRHPSIRKVMQDKYNKINHQFDVWHYAKSLREKIAAASKKRSKGNEEDLKEKWQSVLYHVQNKHNWRKGKKYHKCVHAPLSKEEIKNTNWLDKLSPAYANLQEIVINDQIDKDLKYLTYFCHTGILENYNSMSLKFRSKRIHFGIDSMEARTKLAALTHNFNVGRQQAVVTVQTDKPEALVKKRTKMEFRKCNKRWTVRNVYETMSIEHFSAISTDIIRMAQGKLSTAWISRAQTVPVNIASVPRPDKQEKVREHSSISEVPNM</sequence>
<dbReference type="PROSITE" id="PS50950">
    <property type="entry name" value="ZF_THAP"/>
    <property type="match status" value="1"/>
</dbReference>
<dbReference type="GO" id="GO:0008270">
    <property type="term" value="F:zinc ion binding"/>
    <property type="evidence" value="ECO:0007669"/>
    <property type="project" value="UniProtKB-KW"/>
</dbReference>
<name>A0A974C843_XENLA</name>